<evidence type="ECO:0000313" key="2">
    <source>
        <dbReference type="EMBL" id="MEG3615481.1"/>
    </source>
</evidence>
<keyword evidence="1" id="KW-1133">Transmembrane helix</keyword>
<evidence type="ECO:0000256" key="1">
    <source>
        <dbReference type="SAM" id="Phobius"/>
    </source>
</evidence>
<dbReference type="RefSeq" id="WP_332902121.1">
    <property type="nucleotide sequence ID" value="NZ_JBAGLP010000117.1"/>
</dbReference>
<evidence type="ECO:0000313" key="3">
    <source>
        <dbReference type="Proteomes" id="UP001310387"/>
    </source>
</evidence>
<keyword evidence="1" id="KW-0812">Transmembrane</keyword>
<keyword evidence="3" id="KW-1185">Reference proteome</keyword>
<feature type="transmembrane region" description="Helical" evidence="1">
    <location>
        <begin position="25"/>
        <end position="43"/>
    </location>
</feature>
<name>A0ABU7Z812_9MICO</name>
<accession>A0ABU7Z812</accession>
<dbReference type="Proteomes" id="UP001310387">
    <property type="component" value="Unassembled WGS sequence"/>
</dbReference>
<dbReference type="EMBL" id="JBAGLP010000117">
    <property type="protein sequence ID" value="MEG3615481.1"/>
    <property type="molecule type" value="Genomic_DNA"/>
</dbReference>
<reference evidence="2" key="2">
    <citation type="submission" date="2024-02" db="EMBL/GenBank/DDBJ databases">
        <authorList>
            <person name="Prathaban M."/>
            <person name="Mythili R."/>
            <person name="Sharmila Devi N."/>
            <person name="Sobanaa M."/>
            <person name="Prathiviraj R."/>
            <person name="Selvin J."/>
        </authorList>
    </citation>
    <scope>NUCLEOTIDE SEQUENCE</scope>
    <source>
        <strain evidence="2">MP1014</strain>
    </source>
</reference>
<gene>
    <name evidence="2" type="ORF">V5O49_10140</name>
</gene>
<reference evidence="2" key="1">
    <citation type="journal article" date="2024" name="Antonie Van Leeuwenhoek">
        <title>Isoptericola haloaureus sp. nov., a dimorphic actinobacterium isolated from mangrove sediments of southeast India, implicating biosaline agricultural significance through nitrogen fixation and salt tolerance genes.</title>
        <authorList>
            <person name="Prathaban M."/>
            <person name="Prathiviraj R."/>
            <person name="Ravichandran M."/>
            <person name="Natarajan S.D."/>
            <person name="Sobanaa M."/>
            <person name="Hari Krishna Kumar S."/>
            <person name="Chandrasekar V."/>
            <person name="Selvin J."/>
        </authorList>
    </citation>
    <scope>NUCLEOTIDE SEQUENCE</scope>
    <source>
        <strain evidence="2">MP1014</strain>
    </source>
</reference>
<protein>
    <submittedName>
        <fullName evidence="2">Uncharacterized protein</fullName>
    </submittedName>
</protein>
<comment type="caution">
    <text evidence="2">The sequence shown here is derived from an EMBL/GenBank/DDBJ whole genome shotgun (WGS) entry which is preliminary data.</text>
</comment>
<organism evidence="2 3">
    <name type="scientific">Isoptericola haloaureus</name>
    <dbReference type="NCBI Taxonomy" id="1542902"/>
    <lineage>
        <taxon>Bacteria</taxon>
        <taxon>Bacillati</taxon>
        <taxon>Actinomycetota</taxon>
        <taxon>Actinomycetes</taxon>
        <taxon>Micrococcales</taxon>
        <taxon>Promicromonosporaceae</taxon>
        <taxon>Isoptericola</taxon>
    </lineage>
</organism>
<proteinExistence type="predicted"/>
<sequence length="116" mass="12843">MTALALTLDTAAVLASTGSDGDAGALGLVFFLSGFVFFALIFARYRNADKRYRHEKQTRTVRKNVQVRDDFVRSRTGLRNRTMDGANHDSVSGSLNPTAGSVQGLMREIDRYRRLG</sequence>
<keyword evidence="1" id="KW-0472">Membrane</keyword>